<gene>
    <name evidence="3" type="ORF">AVEN_74345_1</name>
    <name evidence="2" type="ORF">AVEN_74988_1</name>
</gene>
<sequence length="203" mass="23356">MPYSKRTIGSRHVYQRKFYVSLVLQKIFSESKAEYTAGCSHVSQALQKIFAEDKAEYTTGCGHGGSSSWEIVVTLRKDSLFDNFRMSVNLKRIDAGMRRLKVVLQIWLMDINGKTCPESYRLKCKLRGHETTRKRFILSNPAMCSYKCFLQEDRVTFPRNILVAKYTFKASGCHRRKNKKDMSESSSPGSKDEGMDRILLSKL</sequence>
<organism evidence="3 4">
    <name type="scientific">Araneus ventricosus</name>
    <name type="common">Orbweaver spider</name>
    <name type="synonym">Epeira ventricosa</name>
    <dbReference type="NCBI Taxonomy" id="182803"/>
    <lineage>
        <taxon>Eukaryota</taxon>
        <taxon>Metazoa</taxon>
        <taxon>Ecdysozoa</taxon>
        <taxon>Arthropoda</taxon>
        <taxon>Chelicerata</taxon>
        <taxon>Arachnida</taxon>
        <taxon>Araneae</taxon>
        <taxon>Araneomorphae</taxon>
        <taxon>Entelegynae</taxon>
        <taxon>Araneoidea</taxon>
        <taxon>Araneidae</taxon>
        <taxon>Araneus</taxon>
    </lineage>
</organism>
<evidence type="ECO:0000313" key="3">
    <source>
        <dbReference type="EMBL" id="GBN94603.1"/>
    </source>
</evidence>
<evidence type="ECO:0000313" key="2">
    <source>
        <dbReference type="EMBL" id="GBN94558.1"/>
    </source>
</evidence>
<reference evidence="3 4" key="1">
    <citation type="journal article" date="2019" name="Sci. Rep.">
        <title>Orb-weaving spider Araneus ventricosus genome elucidates the spidroin gene catalogue.</title>
        <authorList>
            <person name="Kono N."/>
            <person name="Nakamura H."/>
            <person name="Ohtoshi R."/>
            <person name="Moran D.A.P."/>
            <person name="Shinohara A."/>
            <person name="Yoshida Y."/>
            <person name="Fujiwara M."/>
            <person name="Mori M."/>
            <person name="Tomita M."/>
            <person name="Arakawa K."/>
        </authorList>
    </citation>
    <scope>NUCLEOTIDE SEQUENCE [LARGE SCALE GENOMIC DNA]</scope>
</reference>
<dbReference type="EMBL" id="BGPR01025554">
    <property type="protein sequence ID" value="GBN94558.1"/>
    <property type="molecule type" value="Genomic_DNA"/>
</dbReference>
<protein>
    <submittedName>
        <fullName evidence="3">Uncharacterized protein</fullName>
    </submittedName>
</protein>
<accession>A0A4Y2T463</accession>
<comment type="caution">
    <text evidence="3">The sequence shown here is derived from an EMBL/GenBank/DDBJ whole genome shotgun (WGS) entry which is preliminary data.</text>
</comment>
<keyword evidence="4" id="KW-1185">Reference proteome</keyword>
<proteinExistence type="predicted"/>
<dbReference type="Proteomes" id="UP000499080">
    <property type="component" value="Unassembled WGS sequence"/>
</dbReference>
<evidence type="ECO:0000256" key="1">
    <source>
        <dbReference type="SAM" id="MobiDB-lite"/>
    </source>
</evidence>
<dbReference type="AlphaFoldDB" id="A0A4Y2T463"/>
<feature type="region of interest" description="Disordered" evidence="1">
    <location>
        <begin position="177"/>
        <end position="203"/>
    </location>
</feature>
<name>A0A4Y2T463_ARAVE</name>
<evidence type="ECO:0000313" key="4">
    <source>
        <dbReference type="Proteomes" id="UP000499080"/>
    </source>
</evidence>
<dbReference type="EMBL" id="BGPR01025581">
    <property type="protein sequence ID" value="GBN94603.1"/>
    <property type="molecule type" value="Genomic_DNA"/>
</dbReference>